<dbReference type="SUPFAM" id="SSF103473">
    <property type="entry name" value="MFS general substrate transporter"/>
    <property type="match status" value="1"/>
</dbReference>
<evidence type="ECO:0000313" key="8">
    <source>
        <dbReference type="EMBL" id="SMX55316.1"/>
    </source>
</evidence>
<reference evidence="9" key="1">
    <citation type="submission" date="2017-05" db="EMBL/GenBank/DDBJ databases">
        <authorList>
            <person name="Kirkegaard R."/>
            <person name="Mcilroy J S."/>
        </authorList>
    </citation>
    <scope>NUCLEOTIDE SEQUENCE [LARGE SCALE GENOMIC DNA]</scope>
</reference>
<dbReference type="OrthoDB" id="9768783at2"/>
<evidence type="ECO:0000256" key="6">
    <source>
        <dbReference type="SAM" id="Phobius"/>
    </source>
</evidence>
<dbReference type="KEGG" id="abat:CFX1CAM_2251"/>
<feature type="transmembrane region" description="Helical" evidence="6">
    <location>
        <begin position="243"/>
        <end position="267"/>
    </location>
</feature>
<protein>
    <submittedName>
        <fullName evidence="8">Major facilitator superfamily transporter</fullName>
    </submittedName>
</protein>
<feature type="transmembrane region" description="Helical" evidence="6">
    <location>
        <begin position="182"/>
        <end position="203"/>
    </location>
</feature>
<dbReference type="PANTHER" id="PTHR23519:SF1">
    <property type="entry name" value="AUTOPHAGY-RELATED PROTEIN 22"/>
    <property type="match status" value="1"/>
</dbReference>
<dbReference type="AlphaFoldDB" id="A0A1Y6K6W9"/>
<gene>
    <name evidence="8" type="ORF">CFX1CAM_2251</name>
</gene>
<dbReference type="InterPro" id="IPR050495">
    <property type="entry name" value="ATG22/LtaA_families"/>
</dbReference>
<keyword evidence="2" id="KW-0813">Transport</keyword>
<dbReference type="PROSITE" id="PS50850">
    <property type="entry name" value="MFS"/>
    <property type="match status" value="1"/>
</dbReference>
<feature type="transmembrane region" description="Helical" evidence="6">
    <location>
        <begin position="80"/>
        <end position="98"/>
    </location>
</feature>
<dbReference type="InterPro" id="IPR036259">
    <property type="entry name" value="MFS_trans_sf"/>
</dbReference>
<proteinExistence type="predicted"/>
<comment type="subcellular location">
    <subcellularLocation>
        <location evidence="1">Cell membrane</location>
        <topology evidence="1">Multi-pass membrane protein</topology>
    </subcellularLocation>
</comment>
<dbReference type="Proteomes" id="UP000195514">
    <property type="component" value="Chromosome I"/>
</dbReference>
<dbReference type="Pfam" id="PF11700">
    <property type="entry name" value="ATG22"/>
    <property type="match status" value="1"/>
</dbReference>
<evidence type="ECO:0000259" key="7">
    <source>
        <dbReference type="PROSITE" id="PS50850"/>
    </source>
</evidence>
<sequence>MDLVEKKRAQTAWAMYDWANSSFATTIMGSILPNYFAAYIAAEGALAIWGYTVAIGSLIAALISPVLGAIADFRGSKKKFMAFFIAVGVISTGLLFMVKSPDDQLLASILYILGTIGFAGSLVFYDALLPHVADDNEIDQVSSKGYALGYIGGGLLLLFNVIMIFLGPTLLPHMGEEQATMLMMRLSLASVAVWWAVFSIPIFRRVKEPVRMVETSEIGQSVLTVGFSRFFKTLKEITKFRDLFWFLLTFFVYANGIGTIITMAVAFGTDLGFGTMILIGTLLMVQFVAAPFSIWFGKLSKKIGVKQSISLSLMVYAVIAVVGFFMSKEWHFLLLGFGVAMVQGGSQALSRSLVGQLMPKSKTAEFYGFFSVSEKFNTVVGPFIMALITQLTGDGRYGIISLVIFFVAGILMLRSVDIERGVRLAQEVDAKMVEVE</sequence>
<dbReference type="InterPro" id="IPR024671">
    <property type="entry name" value="Atg22-like"/>
</dbReference>
<feature type="transmembrane region" description="Helical" evidence="6">
    <location>
        <begin position="308"/>
        <end position="326"/>
    </location>
</feature>
<feature type="transmembrane region" description="Helical" evidence="6">
    <location>
        <begin position="366"/>
        <end position="389"/>
    </location>
</feature>
<feature type="transmembrane region" description="Helical" evidence="6">
    <location>
        <begin position="146"/>
        <end position="170"/>
    </location>
</feature>
<keyword evidence="4 6" id="KW-1133">Transmembrane helix</keyword>
<dbReference type="EMBL" id="LT859958">
    <property type="protein sequence ID" value="SMX55316.1"/>
    <property type="molecule type" value="Genomic_DNA"/>
</dbReference>
<evidence type="ECO:0000256" key="5">
    <source>
        <dbReference type="ARBA" id="ARBA00023136"/>
    </source>
</evidence>
<evidence type="ECO:0000256" key="2">
    <source>
        <dbReference type="ARBA" id="ARBA00022448"/>
    </source>
</evidence>
<evidence type="ECO:0000256" key="3">
    <source>
        <dbReference type="ARBA" id="ARBA00022692"/>
    </source>
</evidence>
<feature type="transmembrane region" description="Helical" evidence="6">
    <location>
        <begin position="104"/>
        <end position="125"/>
    </location>
</feature>
<feature type="transmembrane region" description="Helical" evidence="6">
    <location>
        <begin position="273"/>
        <end position="296"/>
    </location>
</feature>
<dbReference type="GO" id="GO:0005886">
    <property type="term" value="C:plasma membrane"/>
    <property type="evidence" value="ECO:0007669"/>
    <property type="project" value="UniProtKB-SubCell"/>
</dbReference>
<accession>A0A1Y6K6W9</accession>
<keyword evidence="5 6" id="KW-0472">Membrane</keyword>
<dbReference type="InterPro" id="IPR020846">
    <property type="entry name" value="MFS_dom"/>
</dbReference>
<evidence type="ECO:0000256" key="4">
    <source>
        <dbReference type="ARBA" id="ARBA00022989"/>
    </source>
</evidence>
<feature type="transmembrane region" description="Helical" evidence="6">
    <location>
        <begin position="395"/>
        <end position="413"/>
    </location>
</feature>
<keyword evidence="3 6" id="KW-0812">Transmembrane</keyword>
<dbReference type="PANTHER" id="PTHR23519">
    <property type="entry name" value="AUTOPHAGY-RELATED PROTEIN 22"/>
    <property type="match status" value="1"/>
</dbReference>
<evidence type="ECO:0000313" key="9">
    <source>
        <dbReference type="Proteomes" id="UP000195514"/>
    </source>
</evidence>
<feature type="domain" description="Major facilitator superfamily (MFS) profile" evidence="7">
    <location>
        <begin position="242"/>
        <end position="436"/>
    </location>
</feature>
<dbReference type="GO" id="GO:0022857">
    <property type="term" value="F:transmembrane transporter activity"/>
    <property type="evidence" value="ECO:0007669"/>
    <property type="project" value="InterPro"/>
</dbReference>
<feature type="transmembrane region" description="Helical" evidence="6">
    <location>
        <begin position="21"/>
        <end position="42"/>
    </location>
</feature>
<keyword evidence="9" id="KW-1185">Reference proteome</keyword>
<evidence type="ECO:0000256" key="1">
    <source>
        <dbReference type="ARBA" id="ARBA00004651"/>
    </source>
</evidence>
<dbReference type="Gene3D" id="1.20.1250.20">
    <property type="entry name" value="MFS general substrate transporter like domains"/>
    <property type="match status" value="1"/>
</dbReference>
<organism evidence="8 9">
    <name type="scientific">Candidatus Brevifilum fermentans</name>
    <dbReference type="NCBI Taxonomy" id="1986204"/>
    <lineage>
        <taxon>Bacteria</taxon>
        <taxon>Bacillati</taxon>
        <taxon>Chloroflexota</taxon>
        <taxon>Anaerolineae</taxon>
        <taxon>Anaerolineales</taxon>
        <taxon>Anaerolineaceae</taxon>
        <taxon>Candidatus Brevifilum</taxon>
    </lineage>
</organism>
<name>A0A1Y6K6W9_9CHLR</name>
<dbReference type="RefSeq" id="WP_087863157.1">
    <property type="nucleotide sequence ID" value="NZ_LT859958.1"/>
</dbReference>
<feature type="transmembrane region" description="Helical" evidence="6">
    <location>
        <begin position="332"/>
        <end position="354"/>
    </location>
</feature>
<feature type="transmembrane region" description="Helical" evidence="6">
    <location>
        <begin position="48"/>
        <end position="68"/>
    </location>
</feature>